<dbReference type="Proteomes" id="UP000789342">
    <property type="component" value="Unassembled WGS sequence"/>
</dbReference>
<evidence type="ECO:0000256" key="2">
    <source>
        <dbReference type="ARBA" id="ARBA00022840"/>
    </source>
</evidence>
<dbReference type="PROSITE" id="PS50011">
    <property type="entry name" value="PROTEIN_KINASE_DOM"/>
    <property type="match status" value="1"/>
</dbReference>
<evidence type="ECO:0000313" key="5">
    <source>
        <dbReference type="Proteomes" id="UP000789342"/>
    </source>
</evidence>
<evidence type="ECO:0000259" key="3">
    <source>
        <dbReference type="PROSITE" id="PS50011"/>
    </source>
</evidence>
<dbReference type="SUPFAM" id="SSF56112">
    <property type="entry name" value="Protein kinase-like (PK-like)"/>
    <property type="match status" value="1"/>
</dbReference>
<name>A0A9N9I9S3_9GLOM</name>
<dbReference type="Pfam" id="PF07714">
    <property type="entry name" value="PK_Tyr_Ser-Thr"/>
    <property type="match status" value="1"/>
</dbReference>
<dbReference type="OrthoDB" id="6718656at2759"/>
<dbReference type="InterPro" id="IPR001245">
    <property type="entry name" value="Ser-Thr/Tyr_kinase_cat_dom"/>
</dbReference>
<keyword evidence="1" id="KW-0547">Nucleotide-binding</keyword>
<evidence type="ECO:0000313" key="4">
    <source>
        <dbReference type="EMBL" id="CAG8726552.1"/>
    </source>
</evidence>
<keyword evidence="5" id="KW-1185">Reference proteome</keyword>
<accession>A0A9N9I9S3</accession>
<evidence type="ECO:0000256" key="1">
    <source>
        <dbReference type="ARBA" id="ARBA00022741"/>
    </source>
</evidence>
<dbReference type="EMBL" id="CAJVPV010024463">
    <property type="protein sequence ID" value="CAG8726552.1"/>
    <property type="molecule type" value="Genomic_DNA"/>
</dbReference>
<feature type="non-terminal residue" evidence="4">
    <location>
        <position position="271"/>
    </location>
</feature>
<sequence length="271" mass="31396">KWKDGFILYFDNKNQKWKRQGEMEVVLKGLHNSKNITEEFLDEIKLQMRSHYELGNTIECFGITKDPETGDFMMIMEFMKDGSLRNYLSKNFLSLTWTQKLEILCTAAKGLRDIHEAKLIHKDLHPGNIHDSNLALEIARGRRPEINRNLTPQLVIDLIERCWKKDPNERPSANELHDCLWGWYSHSKSKSFHKIKGQIEEIEKSQSFERYLNNLPCNNNSTLLDSHESNTKSNMKSYTSSLIDISRIVKSVGVSDTGIVDLVIPEEIDNA</sequence>
<dbReference type="GO" id="GO:0097527">
    <property type="term" value="P:necroptotic signaling pathway"/>
    <property type="evidence" value="ECO:0007669"/>
    <property type="project" value="TreeGrafter"/>
</dbReference>
<dbReference type="GO" id="GO:0004672">
    <property type="term" value="F:protein kinase activity"/>
    <property type="evidence" value="ECO:0007669"/>
    <property type="project" value="InterPro"/>
</dbReference>
<proteinExistence type="predicted"/>
<dbReference type="GO" id="GO:0005524">
    <property type="term" value="F:ATP binding"/>
    <property type="evidence" value="ECO:0007669"/>
    <property type="project" value="UniProtKB-KW"/>
</dbReference>
<dbReference type="AlphaFoldDB" id="A0A9N9I9S3"/>
<protein>
    <submittedName>
        <fullName evidence="4">16142_t:CDS:1</fullName>
    </submittedName>
</protein>
<gene>
    <name evidence="4" type="ORF">AMORRO_LOCUS13702</name>
</gene>
<feature type="domain" description="Protein kinase" evidence="3">
    <location>
        <begin position="1"/>
        <end position="271"/>
    </location>
</feature>
<reference evidence="4" key="1">
    <citation type="submission" date="2021-06" db="EMBL/GenBank/DDBJ databases">
        <authorList>
            <person name="Kallberg Y."/>
            <person name="Tangrot J."/>
            <person name="Rosling A."/>
        </authorList>
    </citation>
    <scope>NUCLEOTIDE SEQUENCE</scope>
    <source>
        <strain evidence="4">CL551</strain>
    </source>
</reference>
<dbReference type="InterPro" id="IPR011009">
    <property type="entry name" value="Kinase-like_dom_sf"/>
</dbReference>
<dbReference type="Gene3D" id="1.10.510.10">
    <property type="entry name" value="Transferase(Phosphotransferase) domain 1"/>
    <property type="match status" value="2"/>
</dbReference>
<dbReference type="InterPro" id="IPR051681">
    <property type="entry name" value="Ser/Thr_Kinases-Pseudokinases"/>
</dbReference>
<organism evidence="4 5">
    <name type="scientific">Acaulospora morrowiae</name>
    <dbReference type="NCBI Taxonomy" id="94023"/>
    <lineage>
        <taxon>Eukaryota</taxon>
        <taxon>Fungi</taxon>
        <taxon>Fungi incertae sedis</taxon>
        <taxon>Mucoromycota</taxon>
        <taxon>Glomeromycotina</taxon>
        <taxon>Glomeromycetes</taxon>
        <taxon>Diversisporales</taxon>
        <taxon>Acaulosporaceae</taxon>
        <taxon>Acaulospora</taxon>
    </lineage>
</organism>
<dbReference type="PANTHER" id="PTHR44329">
    <property type="entry name" value="SERINE/THREONINE-PROTEIN KINASE TNNI3K-RELATED"/>
    <property type="match status" value="1"/>
</dbReference>
<keyword evidence="2" id="KW-0067">ATP-binding</keyword>
<comment type="caution">
    <text evidence="4">The sequence shown here is derived from an EMBL/GenBank/DDBJ whole genome shotgun (WGS) entry which is preliminary data.</text>
</comment>
<dbReference type="PANTHER" id="PTHR44329:SF298">
    <property type="entry name" value="MIXED LINEAGE KINASE DOMAIN-LIKE PROTEIN"/>
    <property type="match status" value="1"/>
</dbReference>
<dbReference type="InterPro" id="IPR000719">
    <property type="entry name" value="Prot_kinase_dom"/>
</dbReference>